<sequence length="372" mass="42408">MPSPSSHGTASDYQRAPLSPEDNVFATDDIDVGNGEENDDEVVMNAEDIEFGDNDLDNENGTINIDQADTYHGPLPSIIPDVQNYPHPLVLVVIFLVLFQVHFVSEHLSSVIIEFCIILLGDLQPGISIPTSLATLRRVTGFSALTDSLRKYVSCSNCHCLFLLSDPNCPTICPNNDIRYPNTCGNSLFRTIDGIVLPPDYVTLKQKIGSRFPFMTANDWKSWCLVYSPLVLDGHLPRVHLQNWLLFVDACRLMVKPSITMDDVEESNNSLLQFCIGVQRLYGAEEITPNMHLHLHLDSTIEDFGPLYAYWVFSYERYNGYLKNIDTNQKDSFEMTFMKRFLQKTGARDFVRSFESLFHHHQHHLHFLNRFL</sequence>
<name>A0A8H7R7L9_9FUNG</name>
<gene>
    <name evidence="2" type="ORF">INT45_001990</name>
</gene>
<accession>A0A8H7R7L9</accession>
<feature type="region of interest" description="Disordered" evidence="1">
    <location>
        <begin position="1"/>
        <end position="38"/>
    </location>
</feature>
<evidence type="ECO:0008006" key="4">
    <source>
        <dbReference type="Google" id="ProtNLM"/>
    </source>
</evidence>
<evidence type="ECO:0000313" key="3">
    <source>
        <dbReference type="Proteomes" id="UP000646827"/>
    </source>
</evidence>
<dbReference type="Proteomes" id="UP000646827">
    <property type="component" value="Unassembled WGS sequence"/>
</dbReference>
<feature type="compositionally biased region" description="Polar residues" evidence="1">
    <location>
        <begin position="1"/>
        <end position="12"/>
    </location>
</feature>
<feature type="non-terminal residue" evidence="2">
    <location>
        <position position="1"/>
    </location>
</feature>
<keyword evidence="3" id="KW-1185">Reference proteome</keyword>
<proteinExistence type="predicted"/>
<dbReference type="AlphaFoldDB" id="A0A8H7R7L9"/>
<protein>
    <recommendedName>
        <fullName evidence="4">Transposase domain-containing protein</fullName>
    </recommendedName>
</protein>
<comment type="caution">
    <text evidence="2">The sequence shown here is derived from an EMBL/GenBank/DDBJ whole genome shotgun (WGS) entry which is preliminary data.</text>
</comment>
<feature type="compositionally biased region" description="Acidic residues" evidence="1">
    <location>
        <begin position="28"/>
        <end position="38"/>
    </location>
</feature>
<dbReference type="OrthoDB" id="2431110at2759"/>
<organism evidence="2 3">
    <name type="scientific">Circinella minor</name>
    <dbReference type="NCBI Taxonomy" id="1195481"/>
    <lineage>
        <taxon>Eukaryota</taxon>
        <taxon>Fungi</taxon>
        <taxon>Fungi incertae sedis</taxon>
        <taxon>Mucoromycota</taxon>
        <taxon>Mucoromycotina</taxon>
        <taxon>Mucoromycetes</taxon>
        <taxon>Mucorales</taxon>
        <taxon>Lichtheimiaceae</taxon>
        <taxon>Circinella</taxon>
    </lineage>
</organism>
<evidence type="ECO:0000256" key="1">
    <source>
        <dbReference type="SAM" id="MobiDB-lite"/>
    </source>
</evidence>
<dbReference type="PANTHER" id="PTHR46579">
    <property type="entry name" value="F5/8 TYPE C DOMAIN-CONTAINING PROTEIN-RELATED"/>
    <property type="match status" value="1"/>
</dbReference>
<dbReference type="EMBL" id="JAEPRB010001282">
    <property type="protein sequence ID" value="KAG2205907.1"/>
    <property type="molecule type" value="Genomic_DNA"/>
</dbReference>
<reference evidence="2 3" key="1">
    <citation type="submission" date="2020-12" db="EMBL/GenBank/DDBJ databases">
        <title>Metabolic potential, ecology and presence of endohyphal bacteria is reflected in genomic diversity of Mucoromycotina.</title>
        <authorList>
            <person name="Muszewska A."/>
            <person name="Okrasinska A."/>
            <person name="Steczkiewicz K."/>
            <person name="Drgas O."/>
            <person name="Orlowska M."/>
            <person name="Perlinska-Lenart U."/>
            <person name="Aleksandrzak-Piekarczyk T."/>
            <person name="Szatraj K."/>
            <person name="Zielenkiewicz U."/>
            <person name="Pilsyk S."/>
            <person name="Malc E."/>
            <person name="Mieczkowski P."/>
            <person name="Kruszewska J.S."/>
            <person name="Biernat P."/>
            <person name="Pawlowska J."/>
        </authorList>
    </citation>
    <scope>NUCLEOTIDE SEQUENCE [LARGE SCALE GENOMIC DNA]</scope>
    <source>
        <strain evidence="2 3">CBS 142.35</strain>
    </source>
</reference>
<evidence type="ECO:0000313" key="2">
    <source>
        <dbReference type="EMBL" id="KAG2205907.1"/>
    </source>
</evidence>
<dbReference type="PANTHER" id="PTHR46579:SF2">
    <property type="entry name" value="C2H2-TYPE DOMAIN-CONTAINING PROTEIN"/>
    <property type="match status" value="1"/>
</dbReference>